<dbReference type="PANTHER" id="PTHR12302:SF26">
    <property type="entry name" value="BLR1266 PROTEIN"/>
    <property type="match status" value="1"/>
</dbReference>
<evidence type="ECO:0000256" key="1">
    <source>
        <dbReference type="SAM" id="MobiDB-lite"/>
    </source>
</evidence>
<dbReference type="PROSITE" id="PS50830">
    <property type="entry name" value="TNASE_3"/>
    <property type="match status" value="1"/>
</dbReference>
<dbReference type="EMBL" id="SIDB01000003">
    <property type="protein sequence ID" value="KAI3435014.1"/>
    <property type="molecule type" value="Genomic_DNA"/>
</dbReference>
<evidence type="ECO:0000256" key="2">
    <source>
        <dbReference type="SAM" id="SignalP"/>
    </source>
</evidence>
<dbReference type="Gene3D" id="2.40.50.90">
    <property type="match status" value="1"/>
</dbReference>
<organism evidence="4 5">
    <name type="scientific">Chlorella vulgaris</name>
    <name type="common">Green alga</name>
    <dbReference type="NCBI Taxonomy" id="3077"/>
    <lineage>
        <taxon>Eukaryota</taxon>
        <taxon>Viridiplantae</taxon>
        <taxon>Chlorophyta</taxon>
        <taxon>core chlorophytes</taxon>
        <taxon>Trebouxiophyceae</taxon>
        <taxon>Chlorellales</taxon>
        <taxon>Chlorellaceae</taxon>
        <taxon>Chlorella clade</taxon>
        <taxon>Chlorella</taxon>
    </lineage>
</organism>
<sequence length="328" mass="33693">MLARRVLSLFLAAATLARGGAAQEEGDSRPLISGVPDRISDGDTLSLLGSRIRLRGVDAPELAQTCLDASGSAYSCGEVSRDALRAKVGDSSIDCRQEDQDQYGRVVAVCYLPLPDGSSLDLNGWLVQQGLAVAYRVFTRDYVADEDAAREAGRGLWAGEFQMPADFRRFGPAADLSGATPDASAGSEANGAAPEDLGTVDYDGGAYDGVYEGVAYDGEWNASAPASSAGMDWSGATGSTADEQELPADAVGDPQGEQPAAAAEGGGGGGSSSACDIKGNISASGDRIYHVPGSPAYDSTVIDQSSGERWFCSAAEAEAAGWRAPRGS</sequence>
<feature type="chain" id="PRO_5038527352" description="TNase-like domain-containing protein" evidence="2">
    <location>
        <begin position="23"/>
        <end position="328"/>
    </location>
</feature>
<dbReference type="Proteomes" id="UP001055712">
    <property type="component" value="Unassembled WGS sequence"/>
</dbReference>
<feature type="region of interest" description="Disordered" evidence="1">
    <location>
        <begin position="172"/>
        <end position="198"/>
    </location>
</feature>
<proteinExistence type="predicted"/>
<dbReference type="AlphaFoldDB" id="A0A9D4TUY1"/>
<name>A0A9D4TUY1_CHLVU</name>
<evidence type="ECO:0000313" key="4">
    <source>
        <dbReference type="EMBL" id="KAI3435014.1"/>
    </source>
</evidence>
<gene>
    <name evidence="4" type="ORF">D9Q98_003066</name>
</gene>
<keyword evidence="2" id="KW-0732">Signal</keyword>
<accession>A0A9D4TUY1</accession>
<dbReference type="InterPro" id="IPR035437">
    <property type="entry name" value="SNase_OB-fold_sf"/>
</dbReference>
<reference evidence="4" key="1">
    <citation type="journal article" date="2019" name="Plant J.">
        <title>Chlorella vulgaris genome assembly and annotation reveals the molecular basis for metabolic acclimation to high light conditions.</title>
        <authorList>
            <person name="Cecchin M."/>
            <person name="Marcolungo L."/>
            <person name="Rossato M."/>
            <person name="Girolomoni L."/>
            <person name="Cosentino E."/>
            <person name="Cuine S."/>
            <person name="Li-Beisson Y."/>
            <person name="Delledonne M."/>
            <person name="Ballottari M."/>
        </authorList>
    </citation>
    <scope>NUCLEOTIDE SEQUENCE</scope>
    <source>
        <strain evidence="4">211/11P</strain>
    </source>
</reference>
<keyword evidence="5" id="KW-1185">Reference proteome</keyword>
<evidence type="ECO:0000259" key="3">
    <source>
        <dbReference type="PROSITE" id="PS50830"/>
    </source>
</evidence>
<dbReference type="InterPro" id="IPR016071">
    <property type="entry name" value="Staphylococal_nuclease_OB-fold"/>
</dbReference>
<reference evidence="4" key="2">
    <citation type="submission" date="2020-11" db="EMBL/GenBank/DDBJ databases">
        <authorList>
            <person name="Cecchin M."/>
            <person name="Marcolungo L."/>
            <person name="Rossato M."/>
            <person name="Girolomoni L."/>
            <person name="Cosentino E."/>
            <person name="Cuine S."/>
            <person name="Li-Beisson Y."/>
            <person name="Delledonne M."/>
            <person name="Ballottari M."/>
        </authorList>
    </citation>
    <scope>NUCLEOTIDE SEQUENCE</scope>
    <source>
        <strain evidence="4">211/11P</strain>
        <tissue evidence="4">Whole cell</tissue>
    </source>
</reference>
<dbReference type="PANTHER" id="PTHR12302">
    <property type="entry name" value="EBNA2 BINDING PROTEIN P100"/>
    <property type="match status" value="1"/>
</dbReference>
<feature type="compositionally biased region" description="Low complexity" evidence="1">
    <location>
        <begin position="254"/>
        <end position="263"/>
    </location>
</feature>
<comment type="caution">
    <text evidence="4">The sequence shown here is derived from an EMBL/GenBank/DDBJ whole genome shotgun (WGS) entry which is preliminary data.</text>
</comment>
<dbReference type="OrthoDB" id="430293at2759"/>
<dbReference type="Pfam" id="PF00565">
    <property type="entry name" value="SNase"/>
    <property type="match status" value="1"/>
</dbReference>
<protein>
    <recommendedName>
        <fullName evidence="3">TNase-like domain-containing protein</fullName>
    </recommendedName>
</protein>
<evidence type="ECO:0000313" key="5">
    <source>
        <dbReference type="Proteomes" id="UP001055712"/>
    </source>
</evidence>
<feature type="signal peptide" evidence="2">
    <location>
        <begin position="1"/>
        <end position="22"/>
    </location>
</feature>
<dbReference type="SMART" id="SM00318">
    <property type="entry name" value="SNc"/>
    <property type="match status" value="1"/>
</dbReference>
<feature type="region of interest" description="Disordered" evidence="1">
    <location>
        <begin position="225"/>
        <end position="274"/>
    </location>
</feature>
<feature type="domain" description="TNase-like" evidence="3">
    <location>
        <begin position="30"/>
        <end position="159"/>
    </location>
</feature>
<dbReference type="SUPFAM" id="SSF50199">
    <property type="entry name" value="Staphylococcal nuclease"/>
    <property type="match status" value="1"/>
</dbReference>